<dbReference type="PROSITE" id="PS50043">
    <property type="entry name" value="HTH_LUXR_2"/>
    <property type="match status" value="1"/>
</dbReference>
<evidence type="ECO:0000313" key="7">
    <source>
        <dbReference type="Proteomes" id="UP000011960"/>
    </source>
</evidence>
<reference evidence="6 7" key="1">
    <citation type="journal article" date="2013" name="Genome Announc.">
        <title>Genome Sequence of Hydrothermal Arsenic-Respiring Bacterium Marinobacter santoriniensis NKSG1T.</title>
        <authorList>
            <person name="Handley K.M."/>
            <person name="Upton M."/>
            <person name="Beatson S.A."/>
            <person name="Hery M."/>
            <person name="Lloyd J.R."/>
        </authorList>
    </citation>
    <scope>NUCLEOTIDE SEQUENCE [LARGE SCALE GENOMIC DNA]</scope>
    <source>
        <strain evidence="6 7">NKSG1</strain>
    </source>
</reference>
<keyword evidence="2" id="KW-0238">DNA-binding</keyword>
<dbReference type="SUPFAM" id="SSF46894">
    <property type="entry name" value="C-terminal effector domain of the bipartite response regulators"/>
    <property type="match status" value="1"/>
</dbReference>
<evidence type="ECO:0000313" key="6">
    <source>
        <dbReference type="EMBL" id="EMP56403.1"/>
    </source>
</evidence>
<dbReference type="SMART" id="SM00421">
    <property type="entry name" value="HTH_LUXR"/>
    <property type="match status" value="1"/>
</dbReference>
<dbReference type="EMBL" id="APAT01000015">
    <property type="protein sequence ID" value="EMP56403.1"/>
    <property type="molecule type" value="Genomic_DNA"/>
</dbReference>
<evidence type="ECO:0000256" key="2">
    <source>
        <dbReference type="ARBA" id="ARBA00023125"/>
    </source>
</evidence>
<dbReference type="GO" id="GO:0006355">
    <property type="term" value="P:regulation of DNA-templated transcription"/>
    <property type="evidence" value="ECO:0007669"/>
    <property type="project" value="InterPro"/>
</dbReference>
<dbReference type="PATRIC" id="fig|1288826.3.peg.2181"/>
<keyword evidence="7" id="KW-1185">Reference proteome</keyword>
<dbReference type="CDD" id="cd17535">
    <property type="entry name" value="REC_NarL-like"/>
    <property type="match status" value="1"/>
</dbReference>
<dbReference type="GO" id="GO:0000160">
    <property type="term" value="P:phosphorelay signal transduction system"/>
    <property type="evidence" value="ECO:0007669"/>
    <property type="project" value="InterPro"/>
</dbReference>
<comment type="caution">
    <text evidence="6">The sequence shown here is derived from an EMBL/GenBank/DDBJ whole genome shotgun (WGS) entry which is preliminary data.</text>
</comment>
<dbReference type="InterPro" id="IPR016032">
    <property type="entry name" value="Sig_transdc_resp-reg_C-effctor"/>
</dbReference>
<dbReference type="eggNOG" id="COG2197">
    <property type="taxonomic scope" value="Bacteria"/>
</dbReference>
<feature type="domain" description="HTH luxR-type" evidence="4">
    <location>
        <begin position="138"/>
        <end position="203"/>
    </location>
</feature>
<name>M7D6R0_9GAMM</name>
<proteinExistence type="predicted"/>
<dbReference type="SMART" id="SM00448">
    <property type="entry name" value="REC"/>
    <property type="match status" value="1"/>
</dbReference>
<evidence type="ECO:0000259" key="5">
    <source>
        <dbReference type="PROSITE" id="PS50110"/>
    </source>
</evidence>
<dbReference type="AlphaFoldDB" id="M7D6R0"/>
<sequence>MLIVDDHQLFIDGIRHVLNRLAPDAVITEANTSFSAIDILESGESFDLVFIDLVIPGMDGLSILKRLHAQGIWYPLVILSGDENVRTIKAALELGALGFIPKSFSSEAMLSALRSILEGELFVPQAISQQLNELKPRRFTQNGNITRRQLQVLELLAQGYTNRQIAATLCLTEHTIKAHVSALFIELNVANRTECVQMAESRGLI</sequence>
<dbReference type="InterPro" id="IPR000792">
    <property type="entry name" value="Tscrpt_reg_LuxR_C"/>
</dbReference>
<dbReference type="InterPro" id="IPR051015">
    <property type="entry name" value="EvgA-like"/>
</dbReference>
<accession>M7D6R0</accession>
<dbReference type="Gene3D" id="3.40.50.2300">
    <property type="match status" value="1"/>
</dbReference>
<dbReference type="STRING" id="1288826.MSNKSG1_11028"/>
<evidence type="ECO:0000256" key="1">
    <source>
        <dbReference type="ARBA" id="ARBA00022553"/>
    </source>
</evidence>
<dbReference type="Proteomes" id="UP000011960">
    <property type="component" value="Unassembled WGS sequence"/>
</dbReference>
<evidence type="ECO:0000259" key="4">
    <source>
        <dbReference type="PROSITE" id="PS50043"/>
    </source>
</evidence>
<dbReference type="PANTHER" id="PTHR45566:SF1">
    <property type="entry name" value="HTH-TYPE TRANSCRIPTIONAL REGULATOR YHJB-RELATED"/>
    <property type="match status" value="1"/>
</dbReference>
<dbReference type="PANTHER" id="PTHR45566">
    <property type="entry name" value="HTH-TYPE TRANSCRIPTIONAL REGULATOR YHJB-RELATED"/>
    <property type="match status" value="1"/>
</dbReference>
<feature type="modified residue" description="4-aspartylphosphate" evidence="3">
    <location>
        <position position="52"/>
    </location>
</feature>
<evidence type="ECO:0000256" key="3">
    <source>
        <dbReference type="PROSITE-ProRule" id="PRU00169"/>
    </source>
</evidence>
<dbReference type="Pfam" id="PF00196">
    <property type="entry name" value="GerE"/>
    <property type="match status" value="1"/>
</dbReference>
<dbReference type="InterPro" id="IPR001789">
    <property type="entry name" value="Sig_transdc_resp-reg_receiver"/>
</dbReference>
<dbReference type="PROSITE" id="PS50110">
    <property type="entry name" value="RESPONSE_REGULATORY"/>
    <property type="match status" value="1"/>
</dbReference>
<keyword evidence="1 3" id="KW-0597">Phosphoprotein</keyword>
<dbReference type="PRINTS" id="PR00038">
    <property type="entry name" value="HTHLUXR"/>
</dbReference>
<dbReference type="CDD" id="cd06170">
    <property type="entry name" value="LuxR_C_like"/>
    <property type="match status" value="1"/>
</dbReference>
<dbReference type="Pfam" id="PF00072">
    <property type="entry name" value="Response_reg"/>
    <property type="match status" value="1"/>
</dbReference>
<dbReference type="InterPro" id="IPR058245">
    <property type="entry name" value="NreC/VraR/RcsB-like_REC"/>
</dbReference>
<dbReference type="InterPro" id="IPR011006">
    <property type="entry name" value="CheY-like_superfamily"/>
</dbReference>
<organism evidence="6 7">
    <name type="scientific">Marinobacter santoriniensis NKSG1</name>
    <dbReference type="NCBI Taxonomy" id="1288826"/>
    <lineage>
        <taxon>Bacteria</taxon>
        <taxon>Pseudomonadati</taxon>
        <taxon>Pseudomonadota</taxon>
        <taxon>Gammaproteobacteria</taxon>
        <taxon>Pseudomonadales</taxon>
        <taxon>Marinobacteraceae</taxon>
        <taxon>Marinobacter</taxon>
    </lineage>
</organism>
<protein>
    <submittedName>
        <fullName evidence="6">Response regulator</fullName>
    </submittedName>
</protein>
<dbReference type="GO" id="GO:0003677">
    <property type="term" value="F:DNA binding"/>
    <property type="evidence" value="ECO:0007669"/>
    <property type="project" value="UniProtKB-KW"/>
</dbReference>
<gene>
    <name evidence="6" type="ORF">MSNKSG1_11028</name>
</gene>
<feature type="domain" description="Response regulatory" evidence="5">
    <location>
        <begin position="1"/>
        <end position="117"/>
    </location>
</feature>
<dbReference type="SUPFAM" id="SSF52172">
    <property type="entry name" value="CheY-like"/>
    <property type="match status" value="1"/>
</dbReference>